<dbReference type="HAMAP" id="MF_01328_B">
    <property type="entry name" value="Ribosomal_uL4_B"/>
    <property type="match status" value="1"/>
</dbReference>
<evidence type="ECO:0000313" key="7">
    <source>
        <dbReference type="EMBL" id="SCY80201.1"/>
    </source>
</evidence>
<dbReference type="GO" id="GO:0019843">
    <property type="term" value="F:rRNA binding"/>
    <property type="evidence" value="ECO:0007669"/>
    <property type="project" value="UniProtKB-UniRule"/>
</dbReference>
<evidence type="ECO:0000256" key="2">
    <source>
        <dbReference type="ARBA" id="ARBA00022980"/>
    </source>
</evidence>
<comment type="subunit">
    <text evidence="5">Part of the 50S ribosomal subunit.</text>
</comment>
<name>A0A1G5IWU8_9BACT</name>
<dbReference type="Pfam" id="PF00573">
    <property type="entry name" value="Ribosomal_L4"/>
    <property type="match status" value="1"/>
</dbReference>
<keyword evidence="5" id="KW-0699">rRNA-binding</keyword>
<dbReference type="EMBL" id="FMUX01000022">
    <property type="protein sequence ID" value="SCY80201.1"/>
    <property type="molecule type" value="Genomic_DNA"/>
</dbReference>
<keyword evidence="3 5" id="KW-0687">Ribonucleoprotein</keyword>
<evidence type="ECO:0000256" key="6">
    <source>
        <dbReference type="SAM" id="MobiDB-lite"/>
    </source>
</evidence>
<keyword evidence="2 5" id="KW-0689">Ribosomal protein</keyword>
<dbReference type="PANTHER" id="PTHR10746:SF6">
    <property type="entry name" value="LARGE RIBOSOMAL SUBUNIT PROTEIN UL4M"/>
    <property type="match status" value="1"/>
</dbReference>
<dbReference type="GO" id="GO:0003735">
    <property type="term" value="F:structural constituent of ribosome"/>
    <property type="evidence" value="ECO:0007669"/>
    <property type="project" value="InterPro"/>
</dbReference>
<dbReference type="STRING" id="419481.SAMN05216233_12279"/>
<dbReference type="AlphaFoldDB" id="A0A1G5IWU8"/>
<accession>A0A1G5IWU8</accession>
<dbReference type="NCBIfam" id="TIGR03953">
    <property type="entry name" value="rplD_bact"/>
    <property type="match status" value="1"/>
</dbReference>
<evidence type="ECO:0000256" key="4">
    <source>
        <dbReference type="ARBA" id="ARBA00035244"/>
    </source>
</evidence>
<evidence type="ECO:0000256" key="1">
    <source>
        <dbReference type="ARBA" id="ARBA00010528"/>
    </source>
</evidence>
<dbReference type="Gene3D" id="3.40.1370.10">
    <property type="match status" value="1"/>
</dbReference>
<protein>
    <recommendedName>
        <fullName evidence="4 5">Large ribosomal subunit protein uL4</fullName>
    </recommendedName>
</protein>
<dbReference type="GO" id="GO:1990904">
    <property type="term" value="C:ribonucleoprotein complex"/>
    <property type="evidence" value="ECO:0007669"/>
    <property type="project" value="UniProtKB-KW"/>
</dbReference>
<dbReference type="RefSeq" id="WP_092214398.1">
    <property type="nucleotide sequence ID" value="NZ_FMUX01000022.1"/>
</dbReference>
<dbReference type="OrthoDB" id="9803201at2"/>
<comment type="function">
    <text evidence="5">Forms part of the polypeptide exit tunnel.</text>
</comment>
<proteinExistence type="inferred from homology"/>
<dbReference type="InterPro" id="IPR023574">
    <property type="entry name" value="Ribosomal_uL4_dom_sf"/>
</dbReference>
<dbReference type="SUPFAM" id="SSF52166">
    <property type="entry name" value="Ribosomal protein L4"/>
    <property type="match status" value="1"/>
</dbReference>
<dbReference type="InterPro" id="IPR013005">
    <property type="entry name" value="Ribosomal_uL4-like"/>
</dbReference>
<dbReference type="Proteomes" id="UP000198870">
    <property type="component" value="Unassembled WGS sequence"/>
</dbReference>
<dbReference type="GO" id="GO:0005840">
    <property type="term" value="C:ribosome"/>
    <property type="evidence" value="ECO:0007669"/>
    <property type="project" value="UniProtKB-KW"/>
</dbReference>
<feature type="compositionally biased region" description="Polar residues" evidence="6">
    <location>
        <begin position="69"/>
        <end position="78"/>
    </location>
</feature>
<organism evidence="7 8">
    <name type="scientific">Desulfoluna spongiiphila</name>
    <dbReference type="NCBI Taxonomy" id="419481"/>
    <lineage>
        <taxon>Bacteria</taxon>
        <taxon>Pseudomonadati</taxon>
        <taxon>Thermodesulfobacteriota</taxon>
        <taxon>Desulfobacteria</taxon>
        <taxon>Desulfobacterales</taxon>
        <taxon>Desulfolunaceae</taxon>
        <taxon>Desulfoluna</taxon>
    </lineage>
</organism>
<dbReference type="InterPro" id="IPR002136">
    <property type="entry name" value="Ribosomal_uL4"/>
</dbReference>
<evidence type="ECO:0000256" key="3">
    <source>
        <dbReference type="ARBA" id="ARBA00023274"/>
    </source>
</evidence>
<evidence type="ECO:0000313" key="8">
    <source>
        <dbReference type="Proteomes" id="UP000198870"/>
    </source>
</evidence>
<reference evidence="7 8" key="1">
    <citation type="submission" date="2016-10" db="EMBL/GenBank/DDBJ databases">
        <authorList>
            <person name="de Groot N.N."/>
        </authorList>
    </citation>
    <scope>NUCLEOTIDE SEQUENCE [LARGE SCALE GENOMIC DNA]</scope>
    <source>
        <strain evidence="7 8">AA1</strain>
    </source>
</reference>
<evidence type="ECO:0000256" key="5">
    <source>
        <dbReference type="HAMAP-Rule" id="MF_01328"/>
    </source>
</evidence>
<keyword evidence="8" id="KW-1185">Reference proteome</keyword>
<dbReference type="GO" id="GO:0006412">
    <property type="term" value="P:translation"/>
    <property type="evidence" value="ECO:0007669"/>
    <property type="project" value="UniProtKB-UniRule"/>
</dbReference>
<comment type="similarity">
    <text evidence="1 5">Belongs to the universal ribosomal protein uL4 family.</text>
</comment>
<dbReference type="PANTHER" id="PTHR10746">
    <property type="entry name" value="50S RIBOSOMAL PROTEIN L4"/>
    <property type="match status" value="1"/>
</dbReference>
<sequence length="207" mass="22481">MAVVDVLNVTGDKVSQAELADDIFNVAVKGSVLHEVVKMQLANRRAGSASVTNRSDITGSTKKLYRQKGTGNARSGSVKSPLRRGGGVIFGPQPKSWAYKVPKKVRRLALKMALSSRLQGDNLMVVNTFGVDEIKTKTVVKALADLKVDNALIVTDAEDIKFELSSRNIKGIKVIRTEGLNVYDILKYNKLLLLESSIKGIEGRLSA</sequence>
<gene>
    <name evidence="5" type="primary">rplD</name>
    <name evidence="7" type="ORF">SAMN05216233_12279</name>
</gene>
<comment type="function">
    <text evidence="5">One of the primary rRNA binding proteins, this protein initially binds near the 5'-end of the 23S rRNA. It is important during the early stages of 50S assembly. It makes multiple contacts with different domains of the 23S rRNA in the assembled 50S subunit and ribosome.</text>
</comment>
<keyword evidence="5" id="KW-0694">RNA-binding</keyword>
<feature type="region of interest" description="Disordered" evidence="6">
    <location>
        <begin position="60"/>
        <end position="86"/>
    </location>
</feature>